<evidence type="ECO:0000313" key="6">
    <source>
        <dbReference type="EMBL" id="SSX18768.1"/>
    </source>
</evidence>
<dbReference type="AlphaFoldDB" id="A0A336LYM5"/>
<sequence length="296" mass="33513">MPLIIISGLPSSGKSTRAKELKQYFEGSGKKVHIVSENFIVPKGGHQKNDYFADSQKEKMGRADLKSEALRLLTPSDVVILDAGNYIKGYRYELYCASKETRNNKCTLFCGITKELAWEFNQKRNVTSQDLNCDVDQLDNSFVAYKQEIFDLICQRFEEPQSNNRWDSPLFVSFPDDKLDFEGIEASIFSKKPPKPNQSTQSAPLSATNYMFELDQMTQDIVSQVVSARKVGCVGPILIKGQQNLKIEIRSDVTVSELNRCRRQYLNFIKQQSGTVMAQLDQAPGLFVQFLNTNCS</sequence>
<reference evidence="6" key="2">
    <citation type="submission" date="2018-07" db="EMBL/GenBank/DDBJ databases">
        <authorList>
            <person name="Quirk P.G."/>
            <person name="Krulwich T.A."/>
        </authorList>
    </citation>
    <scope>NUCLEOTIDE SEQUENCE</scope>
</reference>
<dbReference type="Gene3D" id="3.40.50.300">
    <property type="entry name" value="P-loop containing nucleotide triphosphate hydrolases"/>
    <property type="match status" value="1"/>
</dbReference>
<reference evidence="5" key="1">
    <citation type="submission" date="2018-04" db="EMBL/GenBank/DDBJ databases">
        <authorList>
            <person name="Go L.Y."/>
            <person name="Mitchell J.A."/>
        </authorList>
    </citation>
    <scope>NUCLEOTIDE SEQUENCE</scope>
    <source>
        <tissue evidence="5">Whole organism</tissue>
    </source>
</reference>
<dbReference type="VEuPathDB" id="VectorBase:CSON010688"/>
<dbReference type="InterPro" id="IPR013641">
    <property type="entry name" value="KTI12/PSTK"/>
</dbReference>
<protein>
    <recommendedName>
        <fullName evidence="4">Protein KTI12 homolog</fullName>
    </recommendedName>
</protein>
<dbReference type="GO" id="GO:0005524">
    <property type="term" value="F:ATP binding"/>
    <property type="evidence" value="ECO:0007669"/>
    <property type="project" value="UniProtKB-KW"/>
</dbReference>
<evidence type="ECO:0000256" key="3">
    <source>
        <dbReference type="ARBA" id="ARBA00025768"/>
    </source>
</evidence>
<dbReference type="PANTHER" id="PTHR12435">
    <property type="match status" value="1"/>
</dbReference>
<dbReference type="InterPro" id="IPR027417">
    <property type="entry name" value="P-loop_NTPase"/>
</dbReference>
<keyword evidence="1" id="KW-0547">Nucleotide-binding</keyword>
<dbReference type="EMBL" id="UFQT01000043">
    <property type="protein sequence ID" value="SSX18768.1"/>
    <property type="molecule type" value="Genomic_DNA"/>
</dbReference>
<accession>A0A336LYM5</accession>
<dbReference type="Pfam" id="PF08433">
    <property type="entry name" value="KTI12"/>
    <property type="match status" value="1"/>
</dbReference>
<evidence type="ECO:0000256" key="2">
    <source>
        <dbReference type="ARBA" id="ARBA00022840"/>
    </source>
</evidence>
<evidence type="ECO:0000313" key="5">
    <source>
        <dbReference type="EMBL" id="SSW98382.1"/>
    </source>
</evidence>
<evidence type="ECO:0000256" key="1">
    <source>
        <dbReference type="ARBA" id="ARBA00022741"/>
    </source>
</evidence>
<dbReference type="OMA" id="ELWCIAC"/>
<keyword evidence="2" id="KW-0067">ATP-binding</keyword>
<dbReference type="SUPFAM" id="SSF52540">
    <property type="entry name" value="P-loop containing nucleoside triphosphate hydrolases"/>
    <property type="match status" value="1"/>
</dbReference>
<gene>
    <name evidence="6" type="primary">CSON010688</name>
</gene>
<name>A0A336LYM5_CULSO</name>
<dbReference type="CDD" id="cd02019">
    <property type="entry name" value="NK"/>
    <property type="match status" value="1"/>
</dbReference>
<organism evidence="6">
    <name type="scientific">Culicoides sonorensis</name>
    <name type="common">Biting midge</name>
    <dbReference type="NCBI Taxonomy" id="179676"/>
    <lineage>
        <taxon>Eukaryota</taxon>
        <taxon>Metazoa</taxon>
        <taxon>Ecdysozoa</taxon>
        <taxon>Arthropoda</taxon>
        <taxon>Hexapoda</taxon>
        <taxon>Insecta</taxon>
        <taxon>Pterygota</taxon>
        <taxon>Neoptera</taxon>
        <taxon>Endopterygota</taxon>
        <taxon>Diptera</taxon>
        <taxon>Nematocera</taxon>
        <taxon>Chironomoidea</taxon>
        <taxon>Ceratopogonidae</taxon>
        <taxon>Ceratopogoninae</taxon>
        <taxon>Culicoides</taxon>
        <taxon>Monoculicoides</taxon>
    </lineage>
</organism>
<comment type="similarity">
    <text evidence="3">Belongs to the KTI12 family.</text>
</comment>
<evidence type="ECO:0000256" key="4">
    <source>
        <dbReference type="ARBA" id="ARBA00026170"/>
    </source>
</evidence>
<proteinExistence type="inferred from homology"/>
<dbReference type="EMBL" id="UFQS01000043">
    <property type="protein sequence ID" value="SSW98382.1"/>
    <property type="molecule type" value="Genomic_DNA"/>
</dbReference>